<feature type="compositionally biased region" description="Polar residues" evidence="1">
    <location>
        <begin position="315"/>
        <end position="334"/>
    </location>
</feature>
<gene>
    <name evidence="3" type="ORF">JMJ35_004238</name>
</gene>
<keyword evidence="2" id="KW-0812">Transmembrane</keyword>
<dbReference type="AlphaFoldDB" id="A0AA39V2F5"/>
<accession>A0AA39V2F5</accession>
<organism evidence="3 4">
    <name type="scientific">Cladonia borealis</name>
    <dbReference type="NCBI Taxonomy" id="184061"/>
    <lineage>
        <taxon>Eukaryota</taxon>
        <taxon>Fungi</taxon>
        <taxon>Dikarya</taxon>
        <taxon>Ascomycota</taxon>
        <taxon>Pezizomycotina</taxon>
        <taxon>Lecanoromycetes</taxon>
        <taxon>OSLEUM clade</taxon>
        <taxon>Lecanoromycetidae</taxon>
        <taxon>Lecanorales</taxon>
        <taxon>Lecanorineae</taxon>
        <taxon>Cladoniaceae</taxon>
        <taxon>Cladonia</taxon>
    </lineage>
</organism>
<feature type="transmembrane region" description="Helical" evidence="2">
    <location>
        <begin position="507"/>
        <end position="532"/>
    </location>
</feature>
<evidence type="ECO:0000256" key="1">
    <source>
        <dbReference type="SAM" id="MobiDB-lite"/>
    </source>
</evidence>
<dbReference type="PANTHER" id="PTHR35043">
    <property type="entry name" value="TRANSCRIPTION FACTOR DOMAIN-CONTAINING PROTEIN"/>
    <property type="match status" value="1"/>
</dbReference>
<feature type="transmembrane region" description="Helical" evidence="2">
    <location>
        <begin position="466"/>
        <end position="487"/>
    </location>
</feature>
<evidence type="ECO:0000313" key="4">
    <source>
        <dbReference type="Proteomes" id="UP001166286"/>
    </source>
</evidence>
<keyword evidence="2" id="KW-1133">Transmembrane helix</keyword>
<dbReference type="PANTHER" id="PTHR35043:SF7">
    <property type="entry name" value="TRANSCRIPTION FACTOR DOMAIN-CONTAINING PROTEIN"/>
    <property type="match status" value="1"/>
</dbReference>
<reference evidence="3" key="1">
    <citation type="submission" date="2023-03" db="EMBL/GenBank/DDBJ databases">
        <title>Complete genome of Cladonia borealis.</title>
        <authorList>
            <person name="Park H."/>
        </authorList>
    </citation>
    <scope>NUCLEOTIDE SEQUENCE</scope>
    <source>
        <strain evidence="3">ANT050790</strain>
    </source>
</reference>
<keyword evidence="4" id="KW-1185">Reference proteome</keyword>
<name>A0AA39V2F5_9LECA</name>
<dbReference type="EMBL" id="JAFEKC020000008">
    <property type="protein sequence ID" value="KAK0513252.1"/>
    <property type="molecule type" value="Genomic_DNA"/>
</dbReference>
<feature type="region of interest" description="Disordered" evidence="1">
    <location>
        <begin position="315"/>
        <end position="335"/>
    </location>
</feature>
<dbReference type="Proteomes" id="UP001166286">
    <property type="component" value="Unassembled WGS sequence"/>
</dbReference>
<feature type="transmembrane region" description="Helical" evidence="2">
    <location>
        <begin position="553"/>
        <end position="576"/>
    </location>
</feature>
<protein>
    <submittedName>
        <fullName evidence="3">Uncharacterized protein</fullName>
    </submittedName>
</protein>
<keyword evidence="2" id="KW-0472">Membrane</keyword>
<evidence type="ECO:0000256" key="2">
    <source>
        <dbReference type="SAM" id="Phobius"/>
    </source>
</evidence>
<evidence type="ECO:0000313" key="3">
    <source>
        <dbReference type="EMBL" id="KAK0513252.1"/>
    </source>
</evidence>
<sequence length="604" mass="67880">MVHSYLNASELNTYAPFWVQAPNVRGTWDILCSCCFTLSLCVFTAIHLNVGPSGERTYEWWLRKSKWVAIAIVSPEVVLYTAGKQWFSAQRLCKKLDRLSTRAYTRIPKRKVRRFWSRAERATQAASLNQPQPDSFSLLYGFFVVMGGFVIDVSHLHNNLSRLTISPKGVAFLAKHGHALKISDSTIGDKRKADILAKTLVCVQVGWTLVQTIARRIVGYPITLLEVHTLVHVACAIGIYGLWFQKPLDLRDPAWVDASEFEDLLALMLVRNYGFGSRVTAPGQEYTIPVKAIQHVYANGSESAYLHVYSKPTETNPAAEQITSPEKQNSSSDPIMQGCDPSLSSSATPTVVVHHRIRGTVYSSEPSSQGPAVCTVKSGEALPCGIGPAMTVQSIWSKPDDQRREGHFSISLTRKDIRRWNLAAQALKRTGEELYYDKSKSSVNYFTHYNHSIFLDRKGLQAGFYAYFRAWASGGLIAALTVCMFYGAAHTTAWNFVFPTDVERLLWRIACVDTIDGVISLLAIFSIAVFLHEHDTEMLLRAFFAREKGVMPLLYRMLVVVGIGNVPFFILSRLYIIVETFISLRRVQWGVYATVNWTDYIPHL</sequence>
<comment type="caution">
    <text evidence="3">The sequence shown here is derived from an EMBL/GenBank/DDBJ whole genome shotgun (WGS) entry which is preliminary data.</text>
</comment>
<proteinExistence type="predicted"/>